<dbReference type="Proteomes" id="UP000186106">
    <property type="component" value="Unassembled WGS sequence"/>
</dbReference>
<dbReference type="AlphaFoldDB" id="A0A1N7J2W6"/>
<evidence type="ECO:0000313" key="3">
    <source>
        <dbReference type="Proteomes" id="UP000186106"/>
    </source>
</evidence>
<evidence type="ECO:0000313" key="2">
    <source>
        <dbReference type="EMBL" id="SIS43649.1"/>
    </source>
</evidence>
<dbReference type="STRING" id="112234.SAMN05421768_107227"/>
<name>A0A1N7J2W6_9FLAO</name>
<proteinExistence type="predicted"/>
<dbReference type="KEGG" id="cjt:EG359_19280"/>
<organism evidence="2 3">
    <name type="scientific">Chryseobacterium joostei</name>
    <dbReference type="NCBI Taxonomy" id="112234"/>
    <lineage>
        <taxon>Bacteria</taxon>
        <taxon>Pseudomonadati</taxon>
        <taxon>Bacteroidota</taxon>
        <taxon>Flavobacteriia</taxon>
        <taxon>Flavobacteriales</taxon>
        <taxon>Weeksellaceae</taxon>
        <taxon>Chryseobacterium group</taxon>
        <taxon>Chryseobacterium</taxon>
    </lineage>
</organism>
<keyword evidence="4" id="KW-1185">Reference proteome</keyword>
<dbReference type="RefSeq" id="WP_076356458.1">
    <property type="nucleotide sequence ID" value="NZ_CP033926.1"/>
</dbReference>
<gene>
    <name evidence="1" type="ORF">EG359_19280</name>
    <name evidence="2" type="ORF">SAMN05421768_107227</name>
</gene>
<evidence type="ECO:0000313" key="1">
    <source>
        <dbReference type="EMBL" id="AZB01615.1"/>
    </source>
</evidence>
<sequence>MMKKHPKQSLEELLKKRKLLLIILLFLGNIITQAQCVSGCNPNTYVNAVDPNTIEYDNFVAGVSTIAKTDNGKFTVWGQGANPN</sequence>
<dbReference type="OrthoDB" id="9998413at2"/>
<protein>
    <submittedName>
        <fullName evidence="2">Uncharacterized protein</fullName>
    </submittedName>
</protein>
<dbReference type="EMBL" id="CP033926">
    <property type="protein sequence ID" value="AZB01615.1"/>
    <property type="molecule type" value="Genomic_DNA"/>
</dbReference>
<dbReference type="Proteomes" id="UP000279541">
    <property type="component" value="Chromosome"/>
</dbReference>
<reference evidence="1 4" key="2">
    <citation type="submission" date="2018-11" db="EMBL/GenBank/DDBJ databases">
        <title>Proposal to divide the Flavobacteriaceae and reorganize its genera based on Amino Acid Identity values calculated from whole genome sequences.</title>
        <authorList>
            <person name="Nicholson A.C."/>
            <person name="Gulvik C.A."/>
            <person name="Whitney A.M."/>
            <person name="Humrighouse B.W."/>
            <person name="Bell M."/>
            <person name="Holmes B."/>
            <person name="Steigerwalt A.G."/>
            <person name="Villarma A."/>
            <person name="Sheth M."/>
            <person name="Batra D."/>
            <person name="Pryor J."/>
            <person name="Bernardet J.-F."/>
            <person name="Hugo C."/>
            <person name="Kampfer P."/>
            <person name="Newman J."/>
            <person name="McQuiston J.R."/>
        </authorList>
    </citation>
    <scope>NUCLEOTIDE SEQUENCE [LARGE SCALE GENOMIC DNA]</scope>
    <source>
        <strain evidence="1 4">DSM 16927</strain>
    </source>
</reference>
<evidence type="ECO:0000313" key="4">
    <source>
        <dbReference type="Proteomes" id="UP000279541"/>
    </source>
</evidence>
<dbReference type="EMBL" id="FTNZ01000007">
    <property type="protein sequence ID" value="SIS43649.1"/>
    <property type="molecule type" value="Genomic_DNA"/>
</dbReference>
<accession>A0A1N7J2W6</accession>
<reference evidence="2 3" key="1">
    <citation type="submission" date="2017-01" db="EMBL/GenBank/DDBJ databases">
        <authorList>
            <person name="Mah S.A."/>
            <person name="Swanson W.J."/>
            <person name="Moy G.W."/>
            <person name="Vacquier V.D."/>
        </authorList>
    </citation>
    <scope>NUCLEOTIDE SEQUENCE [LARGE SCALE GENOMIC DNA]</scope>
    <source>
        <strain evidence="2 3">DSM 16927</strain>
    </source>
</reference>